<keyword evidence="3 4" id="KW-0443">Lipid metabolism</keyword>
<dbReference type="GO" id="GO:0047499">
    <property type="term" value="F:calcium-independent phospholipase A2 activity"/>
    <property type="evidence" value="ECO:0007669"/>
    <property type="project" value="TreeGrafter"/>
</dbReference>
<keyword evidence="8" id="KW-1185">Reference proteome</keyword>
<dbReference type="PANTHER" id="PTHR24185:SF1">
    <property type="entry name" value="CALCIUM-INDEPENDENT PHOSPHOLIPASE A2-GAMMA"/>
    <property type="match status" value="1"/>
</dbReference>
<gene>
    <name evidence="7" type="ORF">CKM354_001150800</name>
</gene>
<dbReference type="AlphaFoldDB" id="A0A9P3D0E5"/>
<evidence type="ECO:0000259" key="6">
    <source>
        <dbReference type="PROSITE" id="PS51635"/>
    </source>
</evidence>
<comment type="caution">
    <text evidence="7">The sequence shown here is derived from an EMBL/GenBank/DDBJ whole genome shotgun (WGS) entry which is preliminary data.</text>
</comment>
<keyword evidence="1 4" id="KW-0378">Hydrolase</keyword>
<evidence type="ECO:0000256" key="4">
    <source>
        <dbReference type="PROSITE-ProRule" id="PRU01161"/>
    </source>
</evidence>
<dbReference type="InterPro" id="IPR016035">
    <property type="entry name" value="Acyl_Trfase/lysoPLipase"/>
</dbReference>
<feature type="short sequence motif" description="DGA/G" evidence="4">
    <location>
        <begin position="397"/>
        <end position="399"/>
    </location>
</feature>
<feature type="active site" description="Proton acceptor" evidence="4">
    <location>
        <position position="397"/>
    </location>
</feature>
<dbReference type="Pfam" id="PF01734">
    <property type="entry name" value="Patatin"/>
    <property type="match status" value="1"/>
</dbReference>
<keyword evidence="2 4" id="KW-0442">Lipid degradation</keyword>
<dbReference type="GO" id="GO:0019369">
    <property type="term" value="P:arachidonate metabolic process"/>
    <property type="evidence" value="ECO:0007669"/>
    <property type="project" value="TreeGrafter"/>
</dbReference>
<dbReference type="PROSITE" id="PS51635">
    <property type="entry name" value="PNPLA"/>
    <property type="match status" value="1"/>
</dbReference>
<evidence type="ECO:0000256" key="3">
    <source>
        <dbReference type="ARBA" id="ARBA00023098"/>
    </source>
</evidence>
<feature type="short sequence motif" description="GXSXG" evidence="4">
    <location>
        <begin position="216"/>
        <end position="220"/>
    </location>
</feature>
<proteinExistence type="predicted"/>
<dbReference type="GeneID" id="68297083"/>
<feature type="region of interest" description="Disordered" evidence="5">
    <location>
        <begin position="548"/>
        <end position="574"/>
    </location>
</feature>
<accession>A0A9P3D0E5</accession>
<evidence type="ECO:0000256" key="1">
    <source>
        <dbReference type="ARBA" id="ARBA00022801"/>
    </source>
</evidence>
<dbReference type="OrthoDB" id="3643842at2759"/>
<feature type="compositionally biased region" description="Acidic residues" evidence="5">
    <location>
        <begin position="565"/>
        <end position="574"/>
    </location>
</feature>
<feature type="domain" description="PNPLA" evidence="6">
    <location>
        <begin position="135"/>
        <end position="410"/>
    </location>
</feature>
<dbReference type="GO" id="GO:0016020">
    <property type="term" value="C:membrane"/>
    <property type="evidence" value="ECO:0007669"/>
    <property type="project" value="TreeGrafter"/>
</dbReference>
<sequence>MADPTAFLERLLLAIQDTIRTHTNVFGHQGAFLRDLRDLDAALQDFSISGVSLQSSIRNSDLGAIQDQDVWEALQNCLKLVKSVRQYALNSACDRYSEHNITTEVSGKIKQFARFFRVLDSLDAQHDAWHGELVLSLDGGGVRGFATLIVLEELRNAIAREETRHPRVLAHSSYSSPLFQTSRSKTKHEERKAHSSETLRDPDAFLLCHYFDYICGSSFGGVAAIMLGTLRCTVGETIHHSRNLWRTTSHTTSKFLIPIPSLQLPDKARNSGCMRNMLCMAVTERFVDSPRQTVNNSVTYRAAESPTLNTTDGRCQTIVFAIQETSEGRLRPYAFRSYQLARSEDYMPRIEQQQQGMPNPDSDTSNVSVVDACLATSAMPSLFRKVKIQTLDGLFIDGGMWRMNPAQDVYRELQARHQSASPPVRAMLSIGGRSVLKESPRQREPLARAIDRIGDMIHDDKNRFDEFLRRRQGDQQLKYDRIVCPTETKPSIHIDRMIAGIEREARDFVKTDRKTQDILQDWAAFLVKTRRQRSRTARWAVYAGLRIPHPEASPPRAQPKAGSYEMEDGIDARL</sequence>
<protein>
    <recommendedName>
        <fullName evidence="6">PNPLA domain-containing protein</fullName>
    </recommendedName>
</protein>
<dbReference type="InterPro" id="IPR002641">
    <property type="entry name" value="PNPLA_dom"/>
</dbReference>
<evidence type="ECO:0000256" key="5">
    <source>
        <dbReference type="SAM" id="MobiDB-lite"/>
    </source>
</evidence>
<dbReference type="PANTHER" id="PTHR24185">
    <property type="entry name" value="CALCIUM-INDEPENDENT PHOSPHOLIPASE A2-GAMMA"/>
    <property type="match status" value="1"/>
</dbReference>
<feature type="active site" description="Nucleophile" evidence="4">
    <location>
        <position position="218"/>
    </location>
</feature>
<feature type="compositionally biased region" description="Basic and acidic residues" evidence="5">
    <location>
        <begin position="187"/>
        <end position="196"/>
    </location>
</feature>
<dbReference type="Proteomes" id="UP000825890">
    <property type="component" value="Unassembled WGS sequence"/>
</dbReference>
<reference evidence="7 8" key="1">
    <citation type="submission" date="2021-01" db="EMBL/GenBank/DDBJ databases">
        <title>Cercospora kikuchii MAFF 305040 whole genome shotgun sequence.</title>
        <authorList>
            <person name="Kashiwa T."/>
            <person name="Suzuki T."/>
        </authorList>
    </citation>
    <scope>NUCLEOTIDE SEQUENCE [LARGE SCALE GENOMIC DNA]</scope>
    <source>
        <strain evidence="7 8">MAFF 305040</strain>
    </source>
</reference>
<evidence type="ECO:0000256" key="2">
    <source>
        <dbReference type="ARBA" id="ARBA00022963"/>
    </source>
</evidence>
<name>A0A9P3D0E5_9PEZI</name>
<feature type="region of interest" description="Disordered" evidence="5">
    <location>
        <begin position="175"/>
        <end position="196"/>
    </location>
</feature>
<dbReference type="GO" id="GO:0016042">
    <property type="term" value="P:lipid catabolic process"/>
    <property type="evidence" value="ECO:0007669"/>
    <property type="project" value="UniProtKB-UniRule"/>
</dbReference>
<organism evidence="7 8">
    <name type="scientific">Cercospora kikuchii</name>
    <dbReference type="NCBI Taxonomy" id="84275"/>
    <lineage>
        <taxon>Eukaryota</taxon>
        <taxon>Fungi</taxon>
        <taxon>Dikarya</taxon>
        <taxon>Ascomycota</taxon>
        <taxon>Pezizomycotina</taxon>
        <taxon>Dothideomycetes</taxon>
        <taxon>Dothideomycetidae</taxon>
        <taxon>Mycosphaerellales</taxon>
        <taxon>Mycosphaerellaceae</taxon>
        <taxon>Cercospora</taxon>
    </lineage>
</organism>
<dbReference type="Gene3D" id="3.40.1090.10">
    <property type="entry name" value="Cytosolic phospholipase A2 catalytic domain"/>
    <property type="match status" value="1"/>
</dbReference>
<dbReference type="RefSeq" id="XP_044662935.1">
    <property type="nucleotide sequence ID" value="XM_044807000.1"/>
</dbReference>
<feature type="short sequence motif" description="GXGXXG" evidence="4">
    <location>
        <begin position="139"/>
        <end position="144"/>
    </location>
</feature>
<evidence type="ECO:0000313" key="8">
    <source>
        <dbReference type="Proteomes" id="UP000825890"/>
    </source>
</evidence>
<evidence type="ECO:0000313" key="7">
    <source>
        <dbReference type="EMBL" id="GIZ48448.1"/>
    </source>
</evidence>
<dbReference type="EMBL" id="BOLY01000008">
    <property type="protein sequence ID" value="GIZ48448.1"/>
    <property type="molecule type" value="Genomic_DNA"/>
</dbReference>
<dbReference type="GO" id="GO:0046486">
    <property type="term" value="P:glycerolipid metabolic process"/>
    <property type="evidence" value="ECO:0007669"/>
    <property type="project" value="UniProtKB-ARBA"/>
</dbReference>
<dbReference type="SUPFAM" id="SSF52151">
    <property type="entry name" value="FabD/lysophospholipase-like"/>
    <property type="match status" value="1"/>
</dbReference>